<protein>
    <submittedName>
        <fullName evidence="2">Uncharacterized protein</fullName>
    </submittedName>
</protein>
<name>E2AMD8_CAMFO</name>
<organism evidence="3">
    <name type="scientific">Camponotus floridanus</name>
    <name type="common">Florida carpenter ant</name>
    <dbReference type="NCBI Taxonomy" id="104421"/>
    <lineage>
        <taxon>Eukaryota</taxon>
        <taxon>Metazoa</taxon>
        <taxon>Ecdysozoa</taxon>
        <taxon>Arthropoda</taxon>
        <taxon>Hexapoda</taxon>
        <taxon>Insecta</taxon>
        <taxon>Pterygota</taxon>
        <taxon>Neoptera</taxon>
        <taxon>Endopterygota</taxon>
        <taxon>Hymenoptera</taxon>
        <taxon>Apocrita</taxon>
        <taxon>Aculeata</taxon>
        <taxon>Formicoidea</taxon>
        <taxon>Formicidae</taxon>
        <taxon>Formicinae</taxon>
        <taxon>Camponotus</taxon>
    </lineage>
</organism>
<dbReference type="EMBL" id="GL440813">
    <property type="protein sequence ID" value="EFN65362.1"/>
    <property type="molecule type" value="Genomic_DNA"/>
</dbReference>
<evidence type="ECO:0000313" key="3">
    <source>
        <dbReference type="Proteomes" id="UP000000311"/>
    </source>
</evidence>
<reference evidence="2 3" key="1">
    <citation type="journal article" date="2010" name="Science">
        <title>Genomic comparison of the ants Camponotus floridanus and Harpegnathos saltator.</title>
        <authorList>
            <person name="Bonasio R."/>
            <person name="Zhang G."/>
            <person name="Ye C."/>
            <person name="Mutti N.S."/>
            <person name="Fang X."/>
            <person name="Qin N."/>
            <person name="Donahue G."/>
            <person name="Yang P."/>
            <person name="Li Q."/>
            <person name="Li C."/>
            <person name="Zhang P."/>
            <person name="Huang Z."/>
            <person name="Berger S.L."/>
            <person name="Reinberg D."/>
            <person name="Wang J."/>
            <person name="Liebig J."/>
        </authorList>
    </citation>
    <scope>NUCLEOTIDE SEQUENCE [LARGE SCALE GENOMIC DNA]</scope>
    <source>
        <strain evidence="3">C129</strain>
    </source>
</reference>
<feature type="compositionally biased region" description="Polar residues" evidence="1">
    <location>
        <begin position="205"/>
        <end position="216"/>
    </location>
</feature>
<proteinExistence type="predicted"/>
<dbReference type="STRING" id="104421.E2AMD8"/>
<keyword evidence="3" id="KW-1185">Reference proteome</keyword>
<accession>E2AMD8</accession>
<feature type="compositionally biased region" description="Basic residues" evidence="1">
    <location>
        <begin position="86"/>
        <end position="101"/>
    </location>
</feature>
<evidence type="ECO:0000256" key="1">
    <source>
        <dbReference type="SAM" id="MobiDB-lite"/>
    </source>
</evidence>
<feature type="region of interest" description="Disordered" evidence="1">
    <location>
        <begin position="84"/>
        <end position="216"/>
    </location>
</feature>
<dbReference type="InParanoid" id="E2AMD8"/>
<feature type="compositionally biased region" description="Basic residues" evidence="1">
    <location>
        <begin position="179"/>
        <end position="190"/>
    </location>
</feature>
<dbReference type="Proteomes" id="UP000000311">
    <property type="component" value="Unassembled WGS sequence"/>
</dbReference>
<sequence length="280" mass="32855">MDTKIPDRPFFDLHPTSKRPHAVFGVNSTVTAQASDDKVHYLQRLLLHTCRELWTIPEGAIATTANYFSHDRSKYISFGVVAQMPRSRRRHRSRSHSRTRSHSVGSPQYEHKRRRIDYESPQSKGTYSGERVLRSRQHERGTSQERRYKRSHRRSPSSGRQHGHRDRDRDRPHLAHPTSSRRTRVHRHHGSSSVSPERHRHRSPSTRSQTTTNQELSLLMPCGSVSWWPRHDWDAWLQRNVIETTREFDVKLDVTPETNDSSASEVAPTLKTFVWFHDLR</sequence>
<dbReference type="OrthoDB" id="283111at2759"/>
<dbReference type="AlphaFoldDB" id="E2AMD8"/>
<gene>
    <name evidence="2" type="ORF">EAG_04944</name>
</gene>
<feature type="compositionally biased region" description="Basic and acidic residues" evidence="1">
    <location>
        <begin position="131"/>
        <end position="146"/>
    </location>
</feature>
<evidence type="ECO:0000313" key="2">
    <source>
        <dbReference type="EMBL" id="EFN65362.1"/>
    </source>
</evidence>